<dbReference type="PANTHER" id="PTHR11985">
    <property type="entry name" value="GLYCEROL-3-PHOSPHATE DEHYDROGENASE"/>
    <property type="match status" value="1"/>
</dbReference>
<dbReference type="InterPro" id="IPR000447">
    <property type="entry name" value="G3P_DH_FAD-dep"/>
</dbReference>
<dbReference type="GO" id="GO:0004368">
    <property type="term" value="F:glycerol-3-phosphate dehydrogenase (quinone) activity"/>
    <property type="evidence" value="ECO:0007669"/>
    <property type="project" value="InterPro"/>
</dbReference>
<dbReference type="SUPFAM" id="SSF51905">
    <property type="entry name" value="FAD/NAD(P)-binding domain"/>
    <property type="match status" value="1"/>
</dbReference>
<name>A0A938YKG4_9ACTN</name>
<comment type="similarity">
    <text evidence="2">Belongs to the FAD-dependent glycerol-3-phosphate dehydrogenase family.</text>
</comment>
<dbReference type="Proteomes" id="UP000663801">
    <property type="component" value="Unassembled WGS sequence"/>
</dbReference>
<reference evidence="9" key="1">
    <citation type="submission" date="2021-01" db="EMBL/GenBank/DDBJ databases">
        <title>KCTC 19127 draft genome.</title>
        <authorList>
            <person name="An D."/>
        </authorList>
    </citation>
    <scope>NUCLEOTIDE SEQUENCE</scope>
    <source>
        <strain evidence="9">KCTC 19127</strain>
    </source>
</reference>
<accession>A0A938YKG4</accession>
<keyword evidence="10" id="KW-1185">Reference proteome</keyword>
<dbReference type="InterPro" id="IPR031656">
    <property type="entry name" value="DAO_C"/>
</dbReference>
<evidence type="ECO:0000313" key="9">
    <source>
        <dbReference type="EMBL" id="MBM9475092.1"/>
    </source>
</evidence>
<evidence type="ECO:0000256" key="2">
    <source>
        <dbReference type="ARBA" id="ARBA00007330"/>
    </source>
</evidence>
<keyword evidence="4" id="KW-0274">FAD</keyword>
<organism evidence="9 10">
    <name type="scientific">Nakamurella flavida</name>
    <dbReference type="NCBI Taxonomy" id="363630"/>
    <lineage>
        <taxon>Bacteria</taxon>
        <taxon>Bacillati</taxon>
        <taxon>Actinomycetota</taxon>
        <taxon>Actinomycetes</taxon>
        <taxon>Nakamurellales</taxon>
        <taxon>Nakamurellaceae</taxon>
        <taxon>Nakamurella</taxon>
    </lineage>
</organism>
<evidence type="ECO:0000259" key="7">
    <source>
        <dbReference type="Pfam" id="PF01266"/>
    </source>
</evidence>
<sequence>MVRPELTGEPFDVIVVGAGINGVGIAQDAALRGLRVVLVEQDDLCSGVSAWSGRLVHGGLRYLEQYDVGLVYESLNERERLFKLAPHLVKPKPLMVPVYKHNRRPGWMVELGMIAYDALSLRKTPPYHRALSKKKTTARFTGVGTDGLSGSVVFYDGQVENAERLCVELAVDAAAAGAVIALKTRVQAPLLENGRVVGVRAQDTITGETFEIRGSVVYNVAGAAIDRLLADPSLPAQPRLNGGTKGSHLIVDPFPGAPTDVVYYESRQDGRLVLIIPWRGRYMIGTTDIRFDQDPDEARCDIGEVDYLLGEVNTLIPEANLSLQDVLYTFSGVRPLPYVPDKAESAVPRSHVLHDHGDSGLPGLVTIVGGKLTTYRQLAQDTIDDAFRRLGRKAPPVSTKNRRYPGAQFVDLDTLKASVAGRTGLPADQVTRLVDLYGSRAFAVWQLAERYPELNRTVHPSGVLAAELVFALDEDLARSLTDVLARRVLLAFEPGHALEEVDDITKVIADHLDQDDAWAQAQIAEYREWLDKLKVPDPDGPRSESFGAGVVVGASS</sequence>
<dbReference type="Pfam" id="PF16901">
    <property type="entry name" value="DAO_C"/>
    <property type="match status" value="1"/>
</dbReference>
<evidence type="ECO:0000256" key="3">
    <source>
        <dbReference type="ARBA" id="ARBA00022630"/>
    </source>
</evidence>
<dbReference type="InterPro" id="IPR038299">
    <property type="entry name" value="DAO_C_sf"/>
</dbReference>
<feature type="region of interest" description="Disordered" evidence="6">
    <location>
        <begin position="537"/>
        <end position="556"/>
    </location>
</feature>
<keyword evidence="5" id="KW-0560">Oxidoreductase</keyword>
<evidence type="ECO:0000256" key="5">
    <source>
        <dbReference type="ARBA" id="ARBA00023002"/>
    </source>
</evidence>
<evidence type="ECO:0000256" key="4">
    <source>
        <dbReference type="ARBA" id="ARBA00022827"/>
    </source>
</evidence>
<dbReference type="Gene3D" id="3.50.50.60">
    <property type="entry name" value="FAD/NAD(P)-binding domain"/>
    <property type="match status" value="1"/>
</dbReference>
<evidence type="ECO:0000259" key="8">
    <source>
        <dbReference type="Pfam" id="PF16901"/>
    </source>
</evidence>
<keyword evidence="3" id="KW-0285">Flavoprotein</keyword>
<comment type="caution">
    <text evidence="9">The sequence shown here is derived from an EMBL/GenBank/DDBJ whole genome shotgun (WGS) entry which is preliminary data.</text>
</comment>
<dbReference type="AlphaFoldDB" id="A0A938YKG4"/>
<dbReference type="PANTHER" id="PTHR11985:SF15">
    <property type="entry name" value="GLYCEROL-3-PHOSPHATE DEHYDROGENASE, MITOCHONDRIAL"/>
    <property type="match status" value="1"/>
</dbReference>
<gene>
    <name evidence="9" type="ORF">JL107_01410</name>
</gene>
<dbReference type="EMBL" id="JAERWL010000002">
    <property type="protein sequence ID" value="MBM9475092.1"/>
    <property type="molecule type" value="Genomic_DNA"/>
</dbReference>
<feature type="domain" description="Alpha-glycerophosphate oxidase C-terminal" evidence="8">
    <location>
        <begin position="398"/>
        <end position="517"/>
    </location>
</feature>
<proteinExistence type="inferred from homology"/>
<dbReference type="Pfam" id="PF01266">
    <property type="entry name" value="DAO"/>
    <property type="match status" value="1"/>
</dbReference>
<dbReference type="PRINTS" id="PR01001">
    <property type="entry name" value="FADG3PDH"/>
</dbReference>
<evidence type="ECO:0000256" key="6">
    <source>
        <dbReference type="SAM" id="MobiDB-lite"/>
    </source>
</evidence>
<dbReference type="InterPro" id="IPR006076">
    <property type="entry name" value="FAD-dep_OxRdtase"/>
</dbReference>
<dbReference type="PROSITE" id="PS00978">
    <property type="entry name" value="FAD_G3PDH_2"/>
    <property type="match status" value="1"/>
</dbReference>
<dbReference type="InterPro" id="IPR036188">
    <property type="entry name" value="FAD/NAD-bd_sf"/>
</dbReference>
<feature type="domain" description="FAD dependent oxidoreductase" evidence="7">
    <location>
        <begin position="12"/>
        <end position="376"/>
    </location>
</feature>
<dbReference type="RefSeq" id="WP_205255243.1">
    <property type="nucleotide sequence ID" value="NZ_BAAAPV010000001.1"/>
</dbReference>
<dbReference type="Gene3D" id="1.10.8.870">
    <property type="entry name" value="Alpha-glycerophosphate oxidase, cap domain"/>
    <property type="match status" value="1"/>
</dbReference>
<dbReference type="Gene3D" id="3.30.9.10">
    <property type="entry name" value="D-Amino Acid Oxidase, subunit A, domain 2"/>
    <property type="match status" value="1"/>
</dbReference>
<evidence type="ECO:0000256" key="1">
    <source>
        <dbReference type="ARBA" id="ARBA00001974"/>
    </source>
</evidence>
<dbReference type="GO" id="GO:0046168">
    <property type="term" value="P:glycerol-3-phosphate catabolic process"/>
    <property type="evidence" value="ECO:0007669"/>
    <property type="project" value="TreeGrafter"/>
</dbReference>
<evidence type="ECO:0000313" key="10">
    <source>
        <dbReference type="Proteomes" id="UP000663801"/>
    </source>
</evidence>
<protein>
    <submittedName>
        <fullName evidence="9">Glycerol-3-phosphate dehydrogenase/oxidase</fullName>
    </submittedName>
</protein>
<comment type="cofactor">
    <cofactor evidence="1">
        <name>FAD</name>
        <dbReference type="ChEBI" id="CHEBI:57692"/>
    </cofactor>
</comment>